<keyword evidence="9" id="KW-1185">Reference proteome</keyword>
<evidence type="ECO:0000256" key="1">
    <source>
        <dbReference type="ARBA" id="ARBA00004123"/>
    </source>
</evidence>
<dbReference type="GO" id="GO:0000981">
    <property type="term" value="F:DNA-binding transcription factor activity, RNA polymerase II-specific"/>
    <property type="evidence" value="ECO:0007669"/>
    <property type="project" value="TreeGrafter"/>
</dbReference>
<dbReference type="GO" id="GO:0045893">
    <property type="term" value="P:positive regulation of DNA-templated transcription"/>
    <property type="evidence" value="ECO:0007669"/>
    <property type="project" value="UniProtKB-ARBA"/>
</dbReference>
<dbReference type="InterPro" id="IPR017855">
    <property type="entry name" value="SMAD-like_dom_sf"/>
</dbReference>
<evidence type="ECO:0000256" key="2">
    <source>
        <dbReference type="ARBA" id="ARBA00023015"/>
    </source>
</evidence>
<dbReference type="InterPro" id="IPR036388">
    <property type="entry name" value="WH-like_DNA-bd_sf"/>
</dbReference>
<evidence type="ECO:0000259" key="7">
    <source>
        <dbReference type="PROSITE" id="PS51507"/>
    </source>
</evidence>
<dbReference type="Pfam" id="PF00605">
    <property type="entry name" value="IRF"/>
    <property type="match status" value="1"/>
</dbReference>
<dbReference type="InterPro" id="IPR019471">
    <property type="entry name" value="Interferon_reg_factor-3"/>
</dbReference>
<comment type="subcellular location">
    <subcellularLocation>
        <location evidence="1">Nucleus</location>
    </subcellularLocation>
</comment>
<gene>
    <name evidence="8" type="ORF">GSLYS_00021083001</name>
</gene>
<feature type="domain" description="IRF tryptophan pentad repeat" evidence="7">
    <location>
        <begin position="8"/>
        <end position="114"/>
    </location>
</feature>
<evidence type="ECO:0000256" key="6">
    <source>
        <dbReference type="SAM" id="MobiDB-lite"/>
    </source>
</evidence>
<dbReference type="AlphaFoldDB" id="A0AAV2IN83"/>
<name>A0AAV2IN83_LYMST</name>
<dbReference type="InterPro" id="IPR019817">
    <property type="entry name" value="Interferon_reg_fac_CS"/>
</dbReference>
<dbReference type="InterPro" id="IPR001346">
    <property type="entry name" value="Interferon_reg_fact_DNA-bd_dom"/>
</dbReference>
<dbReference type="PANTHER" id="PTHR11949:SF53">
    <property type="entry name" value="IRF TRYPTOPHAN PENTAD REPEAT DOMAIN-CONTAINING PROTEIN"/>
    <property type="match status" value="1"/>
</dbReference>
<dbReference type="SUPFAM" id="SSF49879">
    <property type="entry name" value="SMAD/FHA domain"/>
    <property type="match status" value="1"/>
</dbReference>
<keyword evidence="2" id="KW-0805">Transcription regulation</keyword>
<feature type="region of interest" description="Disordered" evidence="6">
    <location>
        <begin position="131"/>
        <end position="152"/>
    </location>
</feature>
<dbReference type="InterPro" id="IPR036390">
    <property type="entry name" value="WH_DNA-bd_sf"/>
</dbReference>
<dbReference type="GO" id="GO:0000978">
    <property type="term" value="F:RNA polymerase II cis-regulatory region sequence-specific DNA binding"/>
    <property type="evidence" value="ECO:0007669"/>
    <property type="project" value="TreeGrafter"/>
</dbReference>
<reference evidence="8 9" key="1">
    <citation type="submission" date="2024-04" db="EMBL/GenBank/DDBJ databases">
        <authorList>
            <consortium name="Genoscope - CEA"/>
            <person name="William W."/>
        </authorList>
    </citation>
    <scope>NUCLEOTIDE SEQUENCE [LARGE SCALE GENOMIC DNA]</scope>
</reference>
<keyword evidence="5" id="KW-0539">Nucleus</keyword>
<evidence type="ECO:0000313" key="9">
    <source>
        <dbReference type="Proteomes" id="UP001497497"/>
    </source>
</evidence>
<dbReference type="SUPFAM" id="SSF46785">
    <property type="entry name" value="Winged helix' DNA-binding domain"/>
    <property type="match status" value="1"/>
</dbReference>
<dbReference type="PROSITE" id="PS00601">
    <property type="entry name" value="IRF_1"/>
    <property type="match status" value="1"/>
</dbReference>
<dbReference type="Pfam" id="PF10401">
    <property type="entry name" value="IRF-3"/>
    <property type="match status" value="1"/>
</dbReference>
<feature type="compositionally biased region" description="Polar residues" evidence="6">
    <location>
        <begin position="131"/>
        <end position="142"/>
    </location>
</feature>
<sequence>MENHRESRKRLRPWLERMINMAECPGLVWENKEERTFRIPWRHFNNKEWVEEDSKIFREWAKYTGKYQDGDKLEYPVWKTRLRCALKKIPEIKEVPEQHRIEDVNPYRVYKFVDVPVMKRVCELDTDSCNSQASCNSHQGSSPYRKDYLEEPSNSPPNFLKYVGGDQHSNVPTVVYDDENCAANYSQFNVRKENPTSFLSMLNDCSKPFLDMRDQNDISEYSGYKSQYMEECIPQYSVNDAHGMPLRSTTVLSEVTAYNTDTENTQSENGEINASLPADLMSVDSTDLCVLANMELPASISSLNTQSLNLSMEGGQTQSLSNATASLGNGIRLGSLQDSCNSIEVTVIYGSPSHQVLAKTIQGNGCRLYYSNTSHLNLNDKKIEETLFGPKDVNQIALPSLVQCPFDVSDDQRRLIHDLLDNMERGIVLTLKDGDIFVQRLCRTRVYLTNGTTESILLERKNRVPTLAFDFAKFRHSFQTCSEGPDGSKKELPKPFFILTLGQEIKKSHYNPMNNILIHIVVKHQTAAKLMSQSSSMSSTSGQFYSSYDSYDKILDEVKKISLKS</sequence>
<dbReference type="EMBL" id="CAXITT010001063">
    <property type="protein sequence ID" value="CAL1547766.1"/>
    <property type="molecule type" value="Genomic_DNA"/>
</dbReference>
<comment type="caution">
    <text evidence="8">The sequence shown here is derived from an EMBL/GenBank/DDBJ whole genome shotgun (WGS) entry which is preliminary data.</text>
</comment>
<organism evidence="8 9">
    <name type="scientific">Lymnaea stagnalis</name>
    <name type="common">Great pond snail</name>
    <name type="synonym">Helix stagnalis</name>
    <dbReference type="NCBI Taxonomy" id="6523"/>
    <lineage>
        <taxon>Eukaryota</taxon>
        <taxon>Metazoa</taxon>
        <taxon>Spiralia</taxon>
        <taxon>Lophotrochozoa</taxon>
        <taxon>Mollusca</taxon>
        <taxon>Gastropoda</taxon>
        <taxon>Heterobranchia</taxon>
        <taxon>Euthyneura</taxon>
        <taxon>Panpulmonata</taxon>
        <taxon>Hygrophila</taxon>
        <taxon>Lymnaeoidea</taxon>
        <taxon>Lymnaeidae</taxon>
        <taxon>Lymnaea</taxon>
    </lineage>
</organism>
<dbReference type="PRINTS" id="PR00267">
    <property type="entry name" value="INTFRNREGFCT"/>
</dbReference>
<dbReference type="GO" id="GO:0002376">
    <property type="term" value="P:immune system process"/>
    <property type="evidence" value="ECO:0007669"/>
    <property type="project" value="TreeGrafter"/>
</dbReference>
<dbReference type="InterPro" id="IPR008984">
    <property type="entry name" value="SMAD_FHA_dom_sf"/>
</dbReference>
<dbReference type="PANTHER" id="PTHR11949">
    <property type="entry name" value="INTERFERON REGULATORY FACTOR"/>
    <property type="match status" value="1"/>
</dbReference>
<keyword evidence="4" id="KW-0804">Transcription</keyword>
<protein>
    <recommendedName>
        <fullName evidence="7">IRF tryptophan pentad repeat domain-containing protein</fullName>
    </recommendedName>
</protein>
<evidence type="ECO:0000256" key="3">
    <source>
        <dbReference type="ARBA" id="ARBA00023125"/>
    </source>
</evidence>
<evidence type="ECO:0000256" key="4">
    <source>
        <dbReference type="ARBA" id="ARBA00023163"/>
    </source>
</evidence>
<evidence type="ECO:0000256" key="5">
    <source>
        <dbReference type="ARBA" id="ARBA00023242"/>
    </source>
</evidence>
<keyword evidence="3" id="KW-0238">DNA-binding</keyword>
<dbReference type="Proteomes" id="UP001497497">
    <property type="component" value="Unassembled WGS sequence"/>
</dbReference>
<dbReference type="Gene3D" id="1.10.10.10">
    <property type="entry name" value="Winged helix-like DNA-binding domain superfamily/Winged helix DNA-binding domain"/>
    <property type="match status" value="1"/>
</dbReference>
<evidence type="ECO:0000313" key="8">
    <source>
        <dbReference type="EMBL" id="CAL1547766.1"/>
    </source>
</evidence>
<dbReference type="SMART" id="SM01243">
    <property type="entry name" value="IRF-3"/>
    <property type="match status" value="1"/>
</dbReference>
<proteinExistence type="predicted"/>
<dbReference type="CDD" id="cd00103">
    <property type="entry name" value="IRF"/>
    <property type="match status" value="1"/>
</dbReference>
<dbReference type="SMART" id="SM00348">
    <property type="entry name" value="IRF"/>
    <property type="match status" value="1"/>
</dbReference>
<dbReference type="GO" id="GO:0005634">
    <property type="term" value="C:nucleus"/>
    <property type="evidence" value="ECO:0007669"/>
    <property type="project" value="UniProtKB-SubCell"/>
</dbReference>
<dbReference type="PROSITE" id="PS51507">
    <property type="entry name" value="IRF_2"/>
    <property type="match status" value="1"/>
</dbReference>
<dbReference type="Gene3D" id="2.60.200.10">
    <property type="match status" value="1"/>
</dbReference>
<accession>A0AAV2IN83</accession>